<organism evidence="2">
    <name type="scientific">Lotus japonicus</name>
    <name type="common">Lotus corniculatus var. japonicus</name>
    <dbReference type="NCBI Taxonomy" id="34305"/>
    <lineage>
        <taxon>Eukaryota</taxon>
        <taxon>Viridiplantae</taxon>
        <taxon>Streptophyta</taxon>
        <taxon>Embryophyta</taxon>
        <taxon>Tracheophyta</taxon>
        <taxon>Spermatophyta</taxon>
        <taxon>Magnoliopsida</taxon>
        <taxon>eudicotyledons</taxon>
        <taxon>Gunneridae</taxon>
        <taxon>Pentapetalae</taxon>
        <taxon>rosids</taxon>
        <taxon>fabids</taxon>
        <taxon>Fabales</taxon>
        <taxon>Fabaceae</taxon>
        <taxon>Papilionoideae</taxon>
        <taxon>50 kb inversion clade</taxon>
        <taxon>NPAAA clade</taxon>
        <taxon>Hologalegina</taxon>
        <taxon>robinioid clade</taxon>
        <taxon>Loteae</taxon>
        <taxon>Lotus</taxon>
    </lineage>
</organism>
<sequence>MPPLLHCSSFFCTLLTLFLSLSPKGSSYTIKGKALEEEDLTTPSRSLRFIFIQALVRRPLRLRWLRFSLTISLEWKN</sequence>
<feature type="chain" id="PRO_5003678841" description="Secreted protein" evidence="1">
    <location>
        <begin position="28"/>
        <end position="77"/>
    </location>
</feature>
<dbReference type="EMBL" id="BT140920">
    <property type="protein sequence ID" value="AFK40715.1"/>
    <property type="molecule type" value="mRNA"/>
</dbReference>
<feature type="signal peptide" evidence="1">
    <location>
        <begin position="1"/>
        <end position="27"/>
    </location>
</feature>
<evidence type="ECO:0000313" key="2">
    <source>
        <dbReference type="EMBL" id="AFK40715.1"/>
    </source>
</evidence>
<evidence type="ECO:0008006" key="3">
    <source>
        <dbReference type="Google" id="ProtNLM"/>
    </source>
</evidence>
<accession>I3SKC3</accession>
<dbReference type="AlphaFoldDB" id="I3SKC3"/>
<proteinExistence type="evidence at transcript level"/>
<name>I3SKC3_LOTJA</name>
<reference evidence="2" key="1">
    <citation type="submission" date="2012-05" db="EMBL/GenBank/DDBJ databases">
        <authorList>
            <person name="Krishnakumar V."/>
            <person name="Cheung F."/>
            <person name="Xiao Y."/>
            <person name="Chan A."/>
            <person name="Moskal W.A."/>
            <person name="Town C.D."/>
        </authorList>
    </citation>
    <scope>NUCLEOTIDE SEQUENCE</scope>
</reference>
<evidence type="ECO:0000256" key="1">
    <source>
        <dbReference type="SAM" id="SignalP"/>
    </source>
</evidence>
<protein>
    <recommendedName>
        <fullName evidence="3">Secreted protein</fullName>
    </recommendedName>
</protein>
<keyword evidence="1" id="KW-0732">Signal</keyword>